<dbReference type="EMBL" id="BAAAOR010000030">
    <property type="protein sequence ID" value="GAA1535007.1"/>
    <property type="molecule type" value="Genomic_DNA"/>
</dbReference>
<dbReference type="SUPFAM" id="SSF51735">
    <property type="entry name" value="NAD(P)-binding Rossmann-fold domains"/>
    <property type="match status" value="1"/>
</dbReference>
<accession>A0ABN2B6K0</accession>
<dbReference type="SMART" id="SM00822">
    <property type="entry name" value="PKS_KR"/>
    <property type="match status" value="1"/>
</dbReference>
<dbReference type="PANTHER" id="PTHR42760:SF40">
    <property type="entry name" value="3-OXOACYL-[ACYL-CARRIER-PROTEIN] REDUCTASE, CHLOROPLASTIC"/>
    <property type="match status" value="1"/>
</dbReference>
<comment type="caution">
    <text evidence="3">The sequence shown here is derived from an EMBL/GenBank/DDBJ whole genome shotgun (WGS) entry which is preliminary data.</text>
</comment>
<gene>
    <name evidence="3" type="ORF">GCM10009788_42240</name>
</gene>
<dbReference type="PRINTS" id="PR00081">
    <property type="entry name" value="GDHRDH"/>
</dbReference>
<proteinExistence type="inferred from homology"/>
<dbReference type="InterPro" id="IPR036291">
    <property type="entry name" value="NAD(P)-bd_dom_sf"/>
</dbReference>
<dbReference type="Pfam" id="PF13561">
    <property type="entry name" value="adh_short_C2"/>
    <property type="match status" value="1"/>
</dbReference>
<feature type="domain" description="Ketoreductase" evidence="2">
    <location>
        <begin position="4"/>
        <end position="194"/>
    </location>
</feature>
<comment type="similarity">
    <text evidence="1">Belongs to the short-chain dehydrogenases/reductases (SDR) family.</text>
</comment>
<dbReference type="PRINTS" id="PR00080">
    <property type="entry name" value="SDRFAMILY"/>
</dbReference>
<protein>
    <submittedName>
        <fullName evidence="3">SDR family oxidoreductase</fullName>
    </submittedName>
</protein>
<evidence type="ECO:0000313" key="4">
    <source>
        <dbReference type="Proteomes" id="UP001500842"/>
    </source>
</evidence>
<keyword evidence="4" id="KW-1185">Reference proteome</keyword>
<dbReference type="RefSeq" id="WP_344113326.1">
    <property type="nucleotide sequence ID" value="NZ_BAAAOR010000030.1"/>
</dbReference>
<reference evidence="3 4" key="1">
    <citation type="journal article" date="2019" name="Int. J. Syst. Evol. Microbiol.">
        <title>The Global Catalogue of Microorganisms (GCM) 10K type strain sequencing project: providing services to taxonomists for standard genome sequencing and annotation.</title>
        <authorList>
            <consortium name="The Broad Institute Genomics Platform"/>
            <consortium name="The Broad Institute Genome Sequencing Center for Infectious Disease"/>
            <person name="Wu L."/>
            <person name="Ma J."/>
        </authorList>
    </citation>
    <scope>NUCLEOTIDE SEQUENCE [LARGE SCALE GENOMIC DNA]</scope>
    <source>
        <strain evidence="3 4">JCM 14942</strain>
    </source>
</reference>
<sequence>MERRLAVVTGGSRGIGAATARMLAEAGWSVLVTYRTDPSAAQAVVADCSAAGVWAGAAELDVSDEHQVERVFGSLPAEAGPLRGLVNNAGIVAPTSTVADLRADRIRRVLEVNVLGVLLCAREAVRRMSTERGGAGGAVVNVSSRAAVLGAPGEYVDYAGAKAAVDTITRGLAVETAGQGIRVNSVRLGLIDTEIHARNGEPDRLARLAPSVPLGRPGTPTEAAAAICWLLDDQSSYTTGAALDVSGGR</sequence>
<dbReference type="PANTHER" id="PTHR42760">
    <property type="entry name" value="SHORT-CHAIN DEHYDROGENASES/REDUCTASES FAMILY MEMBER"/>
    <property type="match status" value="1"/>
</dbReference>
<evidence type="ECO:0000259" key="2">
    <source>
        <dbReference type="SMART" id="SM00822"/>
    </source>
</evidence>
<dbReference type="InterPro" id="IPR002347">
    <property type="entry name" value="SDR_fam"/>
</dbReference>
<dbReference type="InterPro" id="IPR057326">
    <property type="entry name" value="KR_dom"/>
</dbReference>
<dbReference type="Proteomes" id="UP001500842">
    <property type="component" value="Unassembled WGS sequence"/>
</dbReference>
<dbReference type="Gene3D" id="3.40.50.720">
    <property type="entry name" value="NAD(P)-binding Rossmann-like Domain"/>
    <property type="match status" value="1"/>
</dbReference>
<name>A0ABN2B6K0_9ACTN</name>
<dbReference type="CDD" id="cd05233">
    <property type="entry name" value="SDR_c"/>
    <property type="match status" value="1"/>
</dbReference>
<organism evidence="3 4">
    <name type="scientific">Nocardioides humi</name>
    <dbReference type="NCBI Taxonomy" id="449461"/>
    <lineage>
        <taxon>Bacteria</taxon>
        <taxon>Bacillati</taxon>
        <taxon>Actinomycetota</taxon>
        <taxon>Actinomycetes</taxon>
        <taxon>Propionibacteriales</taxon>
        <taxon>Nocardioidaceae</taxon>
        <taxon>Nocardioides</taxon>
    </lineage>
</organism>
<evidence type="ECO:0000313" key="3">
    <source>
        <dbReference type="EMBL" id="GAA1535007.1"/>
    </source>
</evidence>
<evidence type="ECO:0000256" key="1">
    <source>
        <dbReference type="ARBA" id="ARBA00006484"/>
    </source>
</evidence>